<dbReference type="Proteomes" id="UP000193553">
    <property type="component" value="Unassembled WGS sequence"/>
</dbReference>
<feature type="signal peptide" evidence="1">
    <location>
        <begin position="1"/>
        <end position="24"/>
    </location>
</feature>
<evidence type="ECO:0000313" key="2">
    <source>
        <dbReference type="EMBL" id="OSJ18536.1"/>
    </source>
</evidence>
<evidence type="ECO:0000256" key="1">
    <source>
        <dbReference type="SAM" id="SignalP"/>
    </source>
</evidence>
<keyword evidence="1" id="KW-0732">Signal</keyword>
<name>A0A1X3FE25_9BRAD</name>
<dbReference type="AlphaFoldDB" id="A0A1X3FE25"/>
<gene>
    <name evidence="2" type="ORF">BSZ18_02110</name>
</gene>
<evidence type="ECO:0000313" key="3">
    <source>
        <dbReference type="Proteomes" id="UP000193553"/>
    </source>
</evidence>
<organism evidence="2 3">
    <name type="scientific">Bradyrhizobium canariense</name>
    <dbReference type="NCBI Taxonomy" id="255045"/>
    <lineage>
        <taxon>Bacteria</taxon>
        <taxon>Pseudomonadati</taxon>
        <taxon>Pseudomonadota</taxon>
        <taxon>Alphaproteobacteria</taxon>
        <taxon>Hyphomicrobiales</taxon>
        <taxon>Nitrobacteraceae</taxon>
        <taxon>Bradyrhizobium</taxon>
    </lineage>
</organism>
<reference evidence="2 3" key="1">
    <citation type="submission" date="2017-03" db="EMBL/GenBank/DDBJ databases">
        <title>Whole genome sequences of fourteen strains of Bradyrhizobium canariense and one strain of Bradyrhizobium japonicum isolated from Lupinus (Papilionoideae: Genisteae) species in Algeria.</title>
        <authorList>
            <person name="Crovadore J."/>
            <person name="Chekireb D."/>
            <person name="Brachmann A."/>
            <person name="Chablais R."/>
            <person name="Cochard B."/>
            <person name="Lefort F."/>
        </authorList>
    </citation>
    <scope>NUCLEOTIDE SEQUENCE [LARGE SCALE GENOMIC DNA]</scope>
    <source>
        <strain evidence="2 3">UBMA195</strain>
    </source>
</reference>
<proteinExistence type="predicted"/>
<accession>A0A1X3FE25</accession>
<dbReference type="OrthoDB" id="7926124at2"/>
<sequence length="315" mass="33482">MPMKLIRPLAALALLVASTLPALAADAVFPPGLRLGMVPLVGLSTAKTFPGFESEDGNVKVLITELPPAAYGEVVSAFNSNPAGTNGVKQDKIETPAGVAYFTTESGKAGETPVRRYSMIVPGAGFSGYVAVQIPENAIKIYTDEAVRQMFASVVTRKQVSAEEQIALMPFKITDLADFKDVRTLAPGSSIILADGDESSGYESKPFIILGVIGATPQAADDRARFAQEAALQIPGVRESRVTMSEPIRISGQQGFETRIDGVSGKDKTPVTVVQWIRFSSGGASLRIIASAPREQWPAAFTRFRAVRDGIQPKG</sequence>
<dbReference type="EMBL" id="NAFI01000128">
    <property type="protein sequence ID" value="OSJ18536.1"/>
    <property type="molecule type" value="Genomic_DNA"/>
</dbReference>
<feature type="chain" id="PRO_5011183024" evidence="1">
    <location>
        <begin position="25"/>
        <end position="315"/>
    </location>
</feature>
<comment type="caution">
    <text evidence="2">The sequence shown here is derived from an EMBL/GenBank/DDBJ whole genome shotgun (WGS) entry which is preliminary data.</text>
</comment>
<protein>
    <submittedName>
        <fullName evidence="2">Uncharacterized protein</fullName>
    </submittedName>
</protein>